<keyword evidence="4" id="KW-0813">Transport</keyword>
<accession>A0A1H9Q6U4</accession>
<protein>
    <recommendedName>
        <fullName evidence="3 13">Flagellar biosynthesis protein FlhF</fullName>
    </recommendedName>
</protein>
<dbReference type="GO" id="GO:0005047">
    <property type="term" value="F:signal recognition particle binding"/>
    <property type="evidence" value="ECO:0007669"/>
    <property type="project" value="TreeGrafter"/>
</dbReference>
<dbReference type="GO" id="GO:0005525">
    <property type="term" value="F:GTP binding"/>
    <property type="evidence" value="ECO:0007669"/>
    <property type="project" value="UniProtKB-UniRule"/>
</dbReference>
<dbReference type="InterPro" id="IPR047040">
    <property type="entry name" value="FlhF__GTPase_dom"/>
</dbReference>
<evidence type="ECO:0000256" key="8">
    <source>
        <dbReference type="ARBA" id="ARBA00022927"/>
    </source>
</evidence>
<keyword evidence="17" id="KW-0969">Cilium</keyword>
<reference evidence="18" key="1">
    <citation type="submission" date="2016-10" db="EMBL/GenBank/DDBJ databases">
        <authorList>
            <person name="de Groot N.N."/>
        </authorList>
    </citation>
    <scope>NUCLEOTIDE SEQUENCE [LARGE SCALE GENOMIC DNA]</scope>
    <source>
        <strain evidence="18">10nlg</strain>
    </source>
</reference>
<dbReference type="GO" id="GO:0044781">
    <property type="term" value="P:bacterial-type flagellum organization"/>
    <property type="evidence" value="ECO:0007669"/>
    <property type="project" value="UniProtKB-UniRule"/>
</dbReference>
<comment type="caution">
    <text evidence="17">The sequence shown here is derived from an EMBL/GenBank/DDBJ whole genome shotgun (WGS) entry which is preliminary data.</text>
</comment>
<evidence type="ECO:0000256" key="7">
    <source>
        <dbReference type="ARBA" id="ARBA00022795"/>
    </source>
</evidence>
<evidence type="ECO:0000256" key="13">
    <source>
        <dbReference type="NCBIfam" id="TIGR03499"/>
    </source>
</evidence>
<evidence type="ECO:0000256" key="12">
    <source>
        <dbReference type="ARBA" id="ARBA00025337"/>
    </source>
</evidence>
<keyword evidence="17" id="KW-0282">Flagellum</keyword>
<evidence type="ECO:0000256" key="5">
    <source>
        <dbReference type="ARBA" id="ARBA00022475"/>
    </source>
</evidence>
<dbReference type="InterPro" id="IPR000897">
    <property type="entry name" value="SRP54_GTPase_dom"/>
</dbReference>
<keyword evidence="8" id="KW-0653">Protein transport</keyword>
<feature type="domain" description="AAA+ ATPase" evidence="15">
    <location>
        <begin position="192"/>
        <end position="338"/>
    </location>
</feature>
<dbReference type="OrthoDB" id="9778554at2"/>
<dbReference type="AlphaFoldDB" id="A0A1H9Q6U4"/>
<feature type="domain" description="SRP54-type proteins GTP-binding" evidence="16">
    <location>
        <begin position="193"/>
        <end position="384"/>
    </location>
</feature>
<evidence type="ECO:0000313" key="18">
    <source>
        <dbReference type="Proteomes" id="UP000199318"/>
    </source>
</evidence>
<dbReference type="EMBL" id="FOGV01000002">
    <property type="protein sequence ID" value="SER55835.1"/>
    <property type="molecule type" value="Genomic_DNA"/>
</dbReference>
<evidence type="ECO:0000256" key="3">
    <source>
        <dbReference type="ARBA" id="ARBA00014919"/>
    </source>
</evidence>
<evidence type="ECO:0000256" key="6">
    <source>
        <dbReference type="ARBA" id="ARBA00022741"/>
    </source>
</evidence>
<evidence type="ECO:0000256" key="2">
    <source>
        <dbReference type="ARBA" id="ARBA00008531"/>
    </source>
</evidence>
<dbReference type="SMART" id="SM00962">
    <property type="entry name" value="SRP54"/>
    <property type="match status" value="1"/>
</dbReference>
<comment type="function">
    <text evidence="12">Necessary for flagellar biosynthesis. May be involved in translocation of the flagellum.</text>
</comment>
<dbReference type="GO" id="GO:0006614">
    <property type="term" value="P:SRP-dependent cotranslational protein targeting to membrane"/>
    <property type="evidence" value="ECO:0007669"/>
    <property type="project" value="UniProtKB-UniRule"/>
</dbReference>
<keyword evidence="10" id="KW-0472">Membrane</keyword>
<dbReference type="SMART" id="SM00382">
    <property type="entry name" value="AAA"/>
    <property type="match status" value="1"/>
</dbReference>
<dbReference type="InterPro" id="IPR027417">
    <property type="entry name" value="P-loop_NTPase"/>
</dbReference>
<proteinExistence type="inferred from homology"/>
<name>A0A1H9Q6U4_9BACI</name>
<evidence type="ECO:0000256" key="10">
    <source>
        <dbReference type="ARBA" id="ARBA00023136"/>
    </source>
</evidence>
<dbReference type="PANTHER" id="PTHR43134">
    <property type="entry name" value="SIGNAL RECOGNITION PARTICLE RECEPTOR SUBUNIT ALPHA"/>
    <property type="match status" value="1"/>
</dbReference>
<dbReference type="CDD" id="cd17873">
    <property type="entry name" value="FlhF"/>
    <property type="match status" value="1"/>
</dbReference>
<comment type="subcellular location">
    <subcellularLocation>
        <location evidence="1">Cell membrane</location>
        <topology evidence="1">Peripheral membrane protein</topology>
        <orientation evidence="1">Cytoplasmic side</orientation>
    </subcellularLocation>
</comment>
<evidence type="ECO:0000256" key="9">
    <source>
        <dbReference type="ARBA" id="ARBA00023134"/>
    </source>
</evidence>
<feature type="region of interest" description="Disordered" evidence="14">
    <location>
        <begin position="57"/>
        <end position="96"/>
    </location>
</feature>
<dbReference type="GO" id="GO:0003924">
    <property type="term" value="F:GTPase activity"/>
    <property type="evidence" value="ECO:0007669"/>
    <property type="project" value="UniProtKB-UniRule"/>
</dbReference>
<keyword evidence="11" id="KW-1006">Bacterial flagellum protein export</keyword>
<dbReference type="FunFam" id="3.40.50.300:FF:000695">
    <property type="entry name" value="Flagellar biosynthesis regulator FlhF"/>
    <property type="match status" value="1"/>
</dbReference>
<evidence type="ECO:0000256" key="4">
    <source>
        <dbReference type="ARBA" id="ARBA00022448"/>
    </source>
</evidence>
<feature type="compositionally biased region" description="Basic and acidic residues" evidence="14">
    <location>
        <begin position="57"/>
        <end position="69"/>
    </location>
</feature>
<dbReference type="PANTHER" id="PTHR43134:SF3">
    <property type="entry name" value="FLAGELLAR BIOSYNTHESIS PROTEIN FLHF"/>
    <property type="match status" value="1"/>
</dbReference>
<feature type="compositionally biased region" description="Polar residues" evidence="14">
    <location>
        <begin position="81"/>
        <end position="93"/>
    </location>
</feature>
<dbReference type="Gene3D" id="3.40.50.300">
    <property type="entry name" value="P-loop containing nucleotide triphosphate hydrolases"/>
    <property type="match status" value="1"/>
</dbReference>
<comment type="similarity">
    <text evidence="2">Belongs to the GTP-binding SRP family.</text>
</comment>
<keyword evidence="9" id="KW-0342">GTP-binding</keyword>
<dbReference type="RefSeq" id="WP_093071816.1">
    <property type="nucleotide sequence ID" value="NZ_FOGV01000002.1"/>
</dbReference>
<dbReference type="Proteomes" id="UP000199318">
    <property type="component" value="Unassembled WGS sequence"/>
</dbReference>
<keyword evidence="5" id="KW-1003">Cell membrane</keyword>
<organism evidence="17 18">
    <name type="scientific">Salisediminibacterium halotolerans</name>
    <dbReference type="NCBI Taxonomy" id="517425"/>
    <lineage>
        <taxon>Bacteria</taxon>
        <taxon>Bacillati</taxon>
        <taxon>Bacillota</taxon>
        <taxon>Bacilli</taxon>
        <taxon>Bacillales</taxon>
        <taxon>Bacillaceae</taxon>
        <taxon>Salisediminibacterium</taxon>
    </lineage>
</organism>
<dbReference type="SUPFAM" id="SSF52540">
    <property type="entry name" value="P-loop containing nucleoside triphosphate hydrolases"/>
    <property type="match status" value="1"/>
</dbReference>
<evidence type="ECO:0000256" key="11">
    <source>
        <dbReference type="ARBA" id="ARBA00023225"/>
    </source>
</evidence>
<keyword evidence="7" id="KW-1005">Bacterial flagellum biogenesis</keyword>
<dbReference type="GO" id="GO:0015031">
    <property type="term" value="P:protein transport"/>
    <property type="evidence" value="ECO:0007669"/>
    <property type="project" value="UniProtKB-KW"/>
</dbReference>
<dbReference type="NCBIfam" id="TIGR03499">
    <property type="entry name" value="FlhF"/>
    <property type="match status" value="1"/>
</dbReference>
<evidence type="ECO:0000256" key="1">
    <source>
        <dbReference type="ARBA" id="ARBA00004413"/>
    </source>
</evidence>
<dbReference type="STRING" id="1464123.SAMN05444126_102148"/>
<gene>
    <name evidence="17" type="ORF">SAMN05444126_102148</name>
</gene>
<keyword evidence="6" id="KW-0547">Nucleotide-binding</keyword>
<dbReference type="Pfam" id="PF00448">
    <property type="entry name" value="SRP54"/>
    <property type="match status" value="1"/>
</dbReference>
<evidence type="ECO:0000256" key="14">
    <source>
        <dbReference type="SAM" id="MobiDB-lite"/>
    </source>
</evidence>
<dbReference type="InterPro" id="IPR020006">
    <property type="entry name" value="FlhF"/>
</dbReference>
<dbReference type="GO" id="GO:0005886">
    <property type="term" value="C:plasma membrane"/>
    <property type="evidence" value="ECO:0007669"/>
    <property type="project" value="UniProtKB-SubCell"/>
</dbReference>
<keyword evidence="17" id="KW-0966">Cell projection</keyword>
<dbReference type="Gene3D" id="1.20.120.1380">
    <property type="entry name" value="Flagellar FlhF biosynthesis protein, N domain"/>
    <property type="match status" value="1"/>
</dbReference>
<sequence length="385" mass="42998">MKIKKVHARDMTDAMAKIKDELGKDAVILNSKNIEKGGIFGFFKKKNIEVIAALDDDRSSPKPASERRPVRTPAVSPPGGKNNSAGTHEQTAGANDRSALASEIEELKRLVLTQQTGSQNAGIYPEPLDALDSFLADQEIKSEHRMELMKELLRKWYRTDEHAPGYEEAFSWMKEALYHRLADADFSQLDYSHKYVNIVGPTGAGKTTTAAKIGAEAALNDGKSVAFITTDTFRIAAIEQLKTYAKILNAPLEVAYSIDDFREAVKKFSTYDLVIIDSAGRNFRNSQYVQQLKELIDFNEDIETHLVLAVTSKYRDMKTIIEQFQLIAIHKLIFTKVDETDSCGAMYNAVLDYRIGISYISNGQNVPDDISGTSATDLAERLMRR</sequence>
<dbReference type="InterPro" id="IPR003593">
    <property type="entry name" value="AAA+_ATPase"/>
</dbReference>
<evidence type="ECO:0000313" key="17">
    <source>
        <dbReference type="EMBL" id="SER55835.1"/>
    </source>
</evidence>
<evidence type="ECO:0000259" key="15">
    <source>
        <dbReference type="SMART" id="SM00382"/>
    </source>
</evidence>
<keyword evidence="18" id="KW-1185">Reference proteome</keyword>
<evidence type="ECO:0000259" key="16">
    <source>
        <dbReference type="SMART" id="SM00962"/>
    </source>
</evidence>